<protein>
    <recommendedName>
        <fullName evidence="3">F-box domain-containing protein</fullName>
    </recommendedName>
</protein>
<dbReference type="AlphaFoldDB" id="A0A0B7MXB7"/>
<gene>
    <name evidence="1" type="primary">PARPA_00850.1 scaffold 1159</name>
</gene>
<dbReference type="Proteomes" id="UP000054107">
    <property type="component" value="Unassembled WGS sequence"/>
</dbReference>
<evidence type="ECO:0000313" key="1">
    <source>
        <dbReference type="EMBL" id="CEP07554.1"/>
    </source>
</evidence>
<organism evidence="1 2">
    <name type="scientific">Parasitella parasitica</name>
    <dbReference type="NCBI Taxonomy" id="35722"/>
    <lineage>
        <taxon>Eukaryota</taxon>
        <taxon>Fungi</taxon>
        <taxon>Fungi incertae sedis</taxon>
        <taxon>Mucoromycota</taxon>
        <taxon>Mucoromycotina</taxon>
        <taxon>Mucoromycetes</taxon>
        <taxon>Mucorales</taxon>
        <taxon>Mucorineae</taxon>
        <taxon>Mucoraceae</taxon>
        <taxon>Parasitella</taxon>
    </lineage>
</organism>
<keyword evidence="2" id="KW-1185">Reference proteome</keyword>
<evidence type="ECO:0008006" key="3">
    <source>
        <dbReference type="Google" id="ProtNLM"/>
    </source>
</evidence>
<dbReference type="EMBL" id="LN719301">
    <property type="protein sequence ID" value="CEP07554.1"/>
    <property type="molecule type" value="Genomic_DNA"/>
</dbReference>
<name>A0A0B7MXB7_9FUNG</name>
<proteinExistence type="predicted"/>
<dbReference type="OrthoDB" id="2218040at2759"/>
<reference evidence="1 2" key="1">
    <citation type="submission" date="2014-09" db="EMBL/GenBank/DDBJ databases">
        <authorList>
            <person name="Ellenberger Sabrina"/>
        </authorList>
    </citation>
    <scope>NUCLEOTIDE SEQUENCE [LARGE SCALE GENOMIC DNA]</scope>
    <source>
        <strain evidence="1 2">CBS 412.66</strain>
    </source>
</reference>
<sequence>MEDPYVKYTLPKEIWLMVFHQVGSQWLGECRLICRDWNLLVQEVMCGQKLKFTNVDKISKFIYYLENNPNMATCIKYMFLTDVGSLALEMKLLSLALTPKIRLLEGEMSEELFGHLLDIAQKSPKKFGELQSLPNFSRARPIGNSTTTPNYYNTLLYFKESLTRLNVTMRPFEVPGQSLCVIPRLNEFGNLTELNLDLCGMQHLGDQSREYIVLDNILSKCTENLKILGLVWDRRSTLMEKNDFKNWLMAQDVKQAPNVHTLKLGIVHTPLIVEYLLYKYQNVSELLIGNLTNFSERIWEEVKDINKIQIIGSIPGSGQVNSNLVSTEEFTNLLQNMKSTTNQLQILQLLDNNSSNDLFDITKCKSTGITQFNIQMYGYAQAIHKNIVSLVSPVSRLEIDYTDYPMEYMDEEFSIEHTEQLNIDRVERVERVERIGRAERFDNNEQPAMNEEFYELLQIFPFDKLNILADLTLFGNDKTNEDICEELSYSSMPNLKNLTLRTCFCFEEEHVISLPEADLESLSLFKTSETCFEVQKILLATKKTEPPQKNFYLLAPGSSPDYKKISEDDASNFQDNITKIYLAFNSLNSLKINLNDHAINVKFDEKFQIVEASVSLNA</sequence>
<accession>A0A0B7MXB7</accession>
<evidence type="ECO:0000313" key="2">
    <source>
        <dbReference type="Proteomes" id="UP000054107"/>
    </source>
</evidence>